<reference evidence="1 2" key="1">
    <citation type="submission" date="2018-06" db="EMBL/GenBank/DDBJ databases">
        <authorList>
            <consortium name="Pathogen Informatics"/>
            <person name="Doyle S."/>
        </authorList>
    </citation>
    <scope>NUCLEOTIDE SEQUENCE [LARGE SCALE GENOMIC DNA]</scope>
    <source>
        <strain evidence="1 2">NCTC13443</strain>
    </source>
</reference>
<proteinExistence type="predicted"/>
<evidence type="ECO:0000313" key="2">
    <source>
        <dbReference type="Proteomes" id="UP000255518"/>
    </source>
</evidence>
<accession>A0A377V7N2</accession>
<sequence>MRVEAFELEAFDYILKPLPGIAPSSILLQKLTTAWQQQNNAASGLARRGATGKTTPSI</sequence>
<dbReference type="AlphaFoldDB" id="A0A377V7N2"/>
<protein>
    <submittedName>
        <fullName evidence="1">Response regulatory protein ypdB</fullName>
    </submittedName>
</protein>
<gene>
    <name evidence="1" type="primary">mrkE_2</name>
    <name evidence="1" type="ORF">NCTC13443_05499</name>
</gene>
<organism evidence="1 2">
    <name type="scientific">Klebsiella pneumoniae</name>
    <dbReference type="NCBI Taxonomy" id="573"/>
    <lineage>
        <taxon>Bacteria</taxon>
        <taxon>Pseudomonadati</taxon>
        <taxon>Pseudomonadota</taxon>
        <taxon>Gammaproteobacteria</taxon>
        <taxon>Enterobacterales</taxon>
        <taxon>Enterobacteriaceae</taxon>
        <taxon>Klebsiella/Raoultella group</taxon>
        <taxon>Klebsiella</taxon>
        <taxon>Klebsiella pneumoniae complex</taxon>
    </lineage>
</organism>
<name>A0A377V7N2_KLEPN</name>
<dbReference type="EMBL" id="UGKT01000001">
    <property type="protein sequence ID" value="STT05560.1"/>
    <property type="molecule type" value="Genomic_DNA"/>
</dbReference>
<evidence type="ECO:0000313" key="1">
    <source>
        <dbReference type="EMBL" id="STT05560.1"/>
    </source>
</evidence>
<dbReference type="Proteomes" id="UP000255518">
    <property type="component" value="Unassembled WGS sequence"/>
</dbReference>